<dbReference type="RefSeq" id="WP_055333046.1">
    <property type="nucleotide sequence ID" value="NZ_CDNF01000002.1"/>
</dbReference>
<evidence type="ECO:0000313" key="1">
    <source>
        <dbReference type="EMBL" id="CEP41889.1"/>
    </source>
</evidence>
<organism evidence="1 2">
    <name type="scientific">Paraclostridium sordellii</name>
    <name type="common">Clostridium sordellii</name>
    <dbReference type="NCBI Taxonomy" id="1505"/>
    <lineage>
        <taxon>Bacteria</taxon>
        <taxon>Bacillati</taxon>
        <taxon>Bacillota</taxon>
        <taxon>Clostridia</taxon>
        <taxon>Peptostreptococcales</taxon>
        <taxon>Peptostreptococcaceae</taxon>
        <taxon>Paraclostridium</taxon>
    </lineage>
</organism>
<accession>A0A0C7QRR5</accession>
<dbReference type="Proteomes" id="UP000049127">
    <property type="component" value="Unassembled WGS sequence"/>
</dbReference>
<dbReference type="PROSITE" id="PS51257">
    <property type="entry name" value="PROKAR_LIPOPROTEIN"/>
    <property type="match status" value="1"/>
</dbReference>
<gene>
    <name evidence="1" type="ORF">R28058_33001</name>
</gene>
<protein>
    <recommendedName>
        <fullName evidence="3">Lipoprotein</fullName>
    </recommendedName>
</protein>
<evidence type="ECO:0000313" key="2">
    <source>
        <dbReference type="Proteomes" id="UP000049127"/>
    </source>
</evidence>
<dbReference type="AlphaFoldDB" id="A0A0C7QRR5"/>
<reference evidence="1 2" key="1">
    <citation type="submission" date="2015-01" db="EMBL/GenBank/DDBJ databases">
        <authorList>
            <person name="Aslett A.Martin."/>
            <person name="De Silva Nishadi"/>
        </authorList>
    </citation>
    <scope>NUCLEOTIDE SEQUENCE [LARGE SCALE GENOMIC DNA]</scope>
    <source>
        <strain evidence="1 2">R28058</strain>
    </source>
</reference>
<evidence type="ECO:0008006" key="3">
    <source>
        <dbReference type="Google" id="ProtNLM"/>
    </source>
</evidence>
<name>A0A0C7QRR5_PARSO</name>
<proteinExistence type="predicted"/>
<sequence length="160" mass="18410">MIKKRLVLGFTFLICIFTLGCSKVENTSKEDDSKKISNEHNINKDASNKISFNDSLSEVKDKIYNACIYDSQDQPIKTMEEAKKYVKNILPDGIKEIESKYMKDHGATYAKYGTEDFVFYVCYIHPYKPLENNVKHSDLNTVSGITFPRVEINSNWESSK</sequence>
<dbReference type="EMBL" id="CEKZ01000027">
    <property type="protein sequence ID" value="CEP41889.1"/>
    <property type="molecule type" value="Genomic_DNA"/>
</dbReference>